<protein>
    <submittedName>
        <fullName evidence="2">Uncharacterized protein</fullName>
    </submittedName>
</protein>
<comment type="caution">
    <text evidence="2">The sequence shown here is derived from an EMBL/GenBank/DDBJ whole genome shotgun (WGS) entry which is preliminary data.</text>
</comment>
<keyword evidence="1" id="KW-0732">Signal</keyword>
<dbReference type="EMBL" id="WQMS01000013">
    <property type="protein sequence ID" value="MVO78551.1"/>
    <property type="molecule type" value="Genomic_DNA"/>
</dbReference>
<feature type="chain" id="PRO_5026065402" evidence="1">
    <location>
        <begin position="27"/>
        <end position="235"/>
    </location>
</feature>
<sequence>MKTGGGRRRLVFGALLAAAICAPAEAQETGTLIQRKAAQIQDRGKNAARLTMESFAQCLVSRSRGRVTKFAEMRVDDAAYGKYLRSLFDAAGDACLSGGQLQFNSVVFRGTVFQALYAAEFPTADAPVEFSTVASSGYRARYGDAVPDAARSALALEQFGECVARADGAGVRALLGANANSSDETARFNALVPRFSACIPKGETLAFSKIILKGALAEGLYWLSKAAESGAPAAP</sequence>
<evidence type="ECO:0000256" key="1">
    <source>
        <dbReference type="SAM" id="SignalP"/>
    </source>
</evidence>
<dbReference type="AlphaFoldDB" id="A0A6I4J6A4"/>
<dbReference type="Proteomes" id="UP000441389">
    <property type="component" value="Unassembled WGS sequence"/>
</dbReference>
<evidence type="ECO:0000313" key="3">
    <source>
        <dbReference type="Proteomes" id="UP000441389"/>
    </source>
</evidence>
<evidence type="ECO:0000313" key="2">
    <source>
        <dbReference type="EMBL" id="MVO78551.1"/>
    </source>
</evidence>
<proteinExistence type="predicted"/>
<accession>A0A6I4J6A4</accession>
<organism evidence="2 3">
    <name type="scientific">Sphingomonas horti</name>
    <dbReference type="NCBI Taxonomy" id="2682842"/>
    <lineage>
        <taxon>Bacteria</taxon>
        <taxon>Pseudomonadati</taxon>
        <taxon>Pseudomonadota</taxon>
        <taxon>Alphaproteobacteria</taxon>
        <taxon>Sphingomonadales</taxon>
        <taxon>Sphingomonadaceae</taxon>
        <taxon>Sphingomonas</taxon>
    </lineage>
</organism>
<keyword evidence="3" id="KW-1185">Reference proteome</keyword>
<feature type="signal peptide" evidence="1">
    <location>
        <begin position="1"/>
        <end position="26"/>
    </location>
</feature>
<name>A0A6I4J6A4_9SPHN</name>
<reference evidence="2 3" key="1">
    <citation type="submission" date="2019-12" db="EMBL/GenBank/DDBJ databases">
        <authorList>
            <person name="Huq M.A."/>
        </authorList>
    </citation>
    <scope>NUCLEOTIDE SEQUENCE [LARGE SCALE GENOMIC DNA]</scope>
    <source>
        <strain evidence="2 3">MAH-20</strain>
    </source>
</reference>
<gene>
    <name evidence="2" type="ORF">GON01_11495</name>
</gene>
<dbReference type="RefSeq" id="WP_157027482.1">
    <property type="nucleotide sequence ID" value="NZ_WQMS01000013.1"/>
</dbReference>